<keyword evidence="3" id="KW-1185">Reference proteome</keyword>
<evidence type="ECO:0008006" key="4">
    <source>
        <dbReference type="Google" id="ProtNLM"/>
    </source>
</evidence>
<dbReference type="AlphaFoldDB" id="A0A5J5B8N1"/>
<organism evidence="2 3">
    <name type="scientific">Nyssa sinensis</name>
    <dbReference type="NCBI Taxonomy" id="561372"/>
    <lineage>
        <taxon>Eukaryota</taxon>
        <taxon>Viridiplantae</taxon>
        <taxon>Streptophyta</taxon>
        <taxon>Embryophyta</taxon>
        <taxon>Tracheophyta</taxon>
        <taxon>Spermatophyta</taxon>
        <taxon>Magnoliopsida</taxon>
        <taxon>eudicotyledons</taxon>
        <taxon>Gunneridae</taxon>
        <taxon>Pentapetalae</taxon>
        <taxon>asterids</taxon>
        <taxon>Cornales</taxon>
        <taxon>Nyssaceae</taxon>
        <taxon>Nyssa</taxon>
    </lineage>
</organism>
<name>A0A5J5B8N1_9ASTE</name>
<dbReference type="Pfam" id="PF05042">
    <property type="entry name" value="Caleosin"/>
    <property type="match status" value="1"/>
</dbReference>
<dbReference type="GO" id="GO:0004497">
    <property type="term" value="F:monooxygenase activity"/>
    <property type="evidence" value="ECO:0007669"/>
    <property type="project" value="TreeGrafter"/>
</dbReference>
<evidence type="ECO:0000313" key="3">
    <source>
        <dbReference type="Proteomes" id="UP000325577"/>
    </source>
</evidence>
<comment type="similarity">
    <text evidence="1">Belongs to the caleosin family.</text>
</comment>
<evidence type="ECO:0000313" key="2">
    <source>
        <dbReference type="EMBL" id="KAA8538974.1"/>
    </source>
</evidence>
<dbReference type="GO" id="GO:0005509">
    <property type="term" value="F:calcium ion binding"/>
    <property type="evidence" value="ECO:0007669"/>
    <property type="project" value="TreeGrafter"/>
</dbReference>
<evidence type="ECO:0000256" key="1">
    <source>
        <dbReference type="ARBA" id="ARBA00006765"/>
    </source>
</evidence>
<sequence length="100" mass="10967">MGEKEPPTEKASNEALATVAEKAPLTAERKVLADLDTKLPKPYLPRAVAAPDTENVNGTWGHKHHNMSVLQQHAAFFDQDSDGIIYPLETYKGMPSTIPK</sequence>
<protein>
    <recommendedName>
        <fullName evidence="4">EF-hand domain-containing protein</fullName>
    </recommendedName>
</protein>
<dbReference type="InterPro" id="IPR007736">
    <property type="entry name" value="Caleosin-related"/>
</dbReference>
<accession>A0A5J5B8N1</accession>
<dbReference type="PANTHER" id="PTHR31495">
    <property type="entry name" value="PEROXYGENASE 3-RELATED"/>
    <property type="match status" value="1"/>
</dbReference>
<reference evidence="2 3" key="1">
    <citation type="submission" date="2019-09" db="EMBL/GenBank/DDBJ databases">
        <title>A chromosome-level genome assembly of the Chinese tupelo Nyssa sinensis.</title>
        <authorList>
            <person name="Yang X."/>
            <person name="Kang M."/>
            <person name="Yang Y."/>
            <person name="Xiong H."/>
            <person name="Wang M."/>
            <person name="Zhang Z."/>
            <person name="Wang Z."/>
            <person name="Wu H."/>
            <person name="Ma T."/>
            <person name="Liu J."/>
            <person name="Xi Z."/>
        </authorList>
    </citation>
    <scope>NUCLEOTIDE SEQUENCE [LARGE SCALE GENOMIC DNA]</scope>
    <source>
        <strain evidence="2">J267</strain>
        <tissue evidence="2">Leaf</tissue>
    </source>
</reference>
<dbReference type="Proteomes" id="UP000325577">
    <property type="component" value="Linkage Group LG14"/>
</dbReference>
<dbReference type="OrthoDB" id="640742at2759"/>
<dbReference type="EMBL" id="CM018037">
    <property type="protein sequence ID" value="KAA8538974.1"/>
    <property type="molecule type" value="Genomic_DNA"/>
</dbReference>
<gene>
    <name evidence="2" type="ORF">F0562_025666</name>
</gene>
<proteinExistence type="inferred from homology"/>
<dbReference type="PANTHER" id="PTHR31495:SF20">
    <property type="entry name" value="CALEOSIN-RELATED FAMILY PROTEIN"/>
    <property type="match status" value="1"/>
</dbReference>